<dbReference type="PANTHER" id="PTHR12526">
    <property type="entry name" value="GLYCOSYLTRANSFERASE"/>
    <property type="match status" value="1"/>
</dbReference>
<feature type="domain" description="Glycosyltransferase subfamily 4-like N-terminal" evidence="2">
    <location>
        <begin position="15"/>
        <end position="172"/>
    </location>
</feature>
<dbReference type="Gene3D" id="3.40.50.2000">
    <property type="entry name" value="Glycogen Phosphorylase B"/>
    <property type="match status" value="2"/>
</dbReference>
<dbReference type="SUPFAM" id="SSF53756">
    <property type="entry name" value="UDP-Glycosyltransferase/glycogen phosphorylase"/>
    <property type="match status" value="1"/>
</dbReference>
<evidence type="ECO:0000313" key="3">
    <source>
        <dbReference type="EMBL" id="OGG48247.1"/>
    </source>
</evidence>
<evidence type="ECO:0000259" key="1">
    <source>
        <dbReference type="Pfam" id="PF00534"/>
    </source>
</evidence>
<dbReference type="AlphaFoldDB" id="A0A1F6CGV9"/>
<feature type="domain" description="Glycosyl transferase family 1" evidence="1">
    <location>
        <begin position="185"/>
        <end position="351"/>
    </location>
</feature>
<comment type="caution">
    <text evidence="3">The sequence shown here is derived from an EMBL/GenBank/DDBJ whole genome shotgun (WGS) entry which is preliminary data.</text>
</comment>
<gene>
    <name evidence="3" type="ORF">A2678_01530</name>
</gene>
<proteinExistence type="predicted"/>
<dbReference type="Pfam" id="PF00534">
    <property type="entry name" value="Glycos_transf_1"/>
    <property type="match status" value="1"/>
</dbReference>
<protein>
    <recommendedName>
        <fullName evidence="5">Glycosyltransferase subfamily 4-like N-terminal domain-containing protein</fullName>
    </recommendedName>
</protein>
<dbReference type="InterPro" id="IPR028098">
    <property type="entry name" value="Glyco_trans_4-like_N"/>
</dbReference>
<evidence type="ECO:0000313" key="4">
    <source>
        <dbReference type="Proteomes" id="UP000178815"/>
    </source>
</evidence>
<name>A0A1F6CGV9_9BACT</name>
<dbReference type="PANTHER" id="PTHR12526:SF630">
    <property type="entry name" value="GLYCOSYLTRANSFERASE"/>
    <property type="match status" value="1"/>
</dbReference>
<dbReference type="Proteomes" id="UP000178815">
    <property type="component" value="Unassembled WGS sequence"/>
</dbReference>
<sequence length="377" mass="42465">MSKIKVVIGEKNLNIGGTQRLAIDQLTLLDKSIFDVYLITLSHVSFQGDFYDLVPPGVAVHRLDFKNWHDISEWSKLIALFRRIRPDIVKSSGFFGNAIFRTLQPFFGFRAIAAEYGTVPKRSVLHRLINKILDRVTYTTIGDSKKVVAALADSAGYSPEKLTVIYNGVDLAAIEKSQCVYGPERESIRREFGIGTSDVVFLCIARFIYQKNHSLMIDAFAEAARSRADFRLVLVGDGALREPTLRHAEELSVQNRVIMVGERKDLHRFYSMSDFFLMTSRYEGFSIVSMEGMAFGLPLLSTRVAGICEYLADGNNGFFLEPEPHDIAEKMLKIAALSKEELYSMKERAKRTADGFSLERYANACNQLFIKAAQHTS</sequence>
<evidence type="ECO:0000259" key="2">
    <source>
        <dbReference type="Pfam" id="PF13439"/>
    </source>
</evidence>
<dbReference type="GO" id="GO:0016757">
    <property type="term" value="F:glycosyltransferase activity"/>
    <property type="evidence" value="ECO:0007669"/>
    <property type="project" value="InterPro"/>
</dbReference>
<accession>A0A1F6CGV9</accession>
<dbReference type="InterPro" id="IPR001296">
    <property type="entry name" value="Glyco_trans_1"/>
</dbReference>
<reference evidence="3 4" key="1">
    <citation type="journal article" date="2016" name="Nat. Commun.">
        <title>Thousands of microbial genomes shed light on interconnected biogeochemical processes in an aquifer system.</title>
        <authorList>
            <person name="Anantharaman K."/>
            <person name="Brown C.T."/>
            <person name="Hug L.A."/>
            <person name="Sharon I."/>
            <person name="Castelle C.J."/>
            <person name="Probst A.J."/>
            <person name="Thomas B.C."/>
            <person name="Singh A."/>
            <person name="Wilkins M.J."/>
            <person name="Karaoz U."/>
            <person name="Brodie E.L."/>
            <person name="Williams K.H."/>
            <person name="Hubbard S.S."/>
            <person name="Banfield J.F."/>
        </authorList>
    </citation>
    <scope>NUCLEOTIDE SEQUENCE [LARGE SCALE GENOMIC DNA]</scope>
</reference>
<organism evidence="3 4">
    <name type="scientific">Candidatus Kaiserbacteria bacterium RIFCSPHIGHO2_01_FULL_53_31</name>
    <dbReference type="NCBI Taxonomy" id="1798481"/>
    <lineage>
        <taxon>Bacteria</taxon>
        <taxon>Candidatus Kaiseribacteriota</taxon>
    </lineage>
</organism>
<dbReference type="Pfam" id="PF13439">
    <property type="entry name" value="Glyco_transf_4"/>
    <property type="match status" value="1"/>
</dbReference>
<dbReference type="STRING" id="1798481.A2678_01530"/>
<dbReference type="EMBL" id="MFKU01000016">
    <property type="protein sequence ID" value="OGG48247.1"/>
    <property type="molecule type" value="Genomic_DNA"/>
</dbReference>
<evidence type="ECO:0008006" key="5">
    <source>
        <dbReference type="Google" id="ProtNLM"/>
    </source>
</evidence>